<accession>A0A316FTJ0</accession>
<evidence type="ECO:0000256" key="11">
    <source>
        <dbReference type="RuleBase" id="RU003783"/>
    </source>
</evidence>
<dbReference type="GO" id="GO:0006400">
    <property type="term" value="P:tRNA modification"/>
    <property type="evidence" value="ECO:0007669"/>
    <property type="project" value="TreeGrafter"/>
</dbReference>
<sequence>MQHADKPVICVMGPTASGKTSLAIELCERLNGEIISVDSALIYRGMDIGTAKPSDDEQQQAKHHLIDICDPSQSYSAAQFRNDALALIEQIYQAGKWPILAGGTMLYFKTLIQGIAELPATDDNVREQVCQVLHDKGSEHLHQWLTEVDPESAKRLHPNDPQRLSRALEVFLISGKPLSHFHQQQSLNRFPYALSQFAIAPEDRAVLHQRIEQRFDAMLQQGFEQEVKALYQRGDLTTDMPSIRCVGYRQMWAYLAGECSLDEARFRGIVATRQLAKRQFTWLRSWSDLTWLDSLAQNNAQRVLKILGNISI</sequence>
<reference evidence="14 15" key="1">
    <citation type="submission" date="2018-05" db="EMBL/GenBank/DDBJ databases">
        <title>Genomic Encyclopedia of Type Strains, Phase IV (KMG-IV): sequencing the most valuable type-strain genomes for metagenomic binning, comparative biology and taxonomic classification.</title>
        <authorList>
            <person name="Goeker M."/>
        </authorList>
    </citation>
    <scope>NUCLEOTIDE SEQUENCE [LARGE SCALE GENOMIC DNA]</scope>
    <source>
        <strain evidence="14 15">DSM 25350</strain>
    </source>
</reference>
<evidence type="ECO:0000256" key="10">
    <source>
        <dbReference type="HAMAP-Rule" id="MF_00185"/>
    </source>
</evidence>
<dbReference type="EMBL" id="QGGU01000005">
    <property type="protein sequence ID" value="PWK51889.1"/>
    <property type="molecule type" value="Genomic_DNA"/>
</dbReference>
<gene>
    <name evidence="10" type="primary">miaA</name>
    <name evidence="14" type="ORF">C8D97_105205</name>
</gene>
<keyword evidence="15" id="KW-1185">Reference proteome</keyword>
<keyword evidence="7 10" id="KW-0067">ATP-binding</keyword>
<dbReference type="Proteomes" id="UP000245790">
    <property type="component" value="Unassembled WGS sequence"/>
</dbReference>
<feature type="region of interest" description="Interaction with substrate tRNA" evidence="10">
    <location>
        <begin position="162"/>
        <end position="166"/>
    </location>
</feature>
<evidence type="ECO:0000256" key="5">
    <source>
        <dbReference type="ARBA" id="ARBA00022694"/>
    </source>
</evidence>
<dbReference type="EC" id="2.5.1.75" evidence="10"/>
<dbReference type="HAMAP" id="MF_00185">
    <property type="entry name" value="IPP_trans"/>
    <property type="match status" value="1"/>
</dbReference>
<dbReference type="SUPFAM" id="SSF52540">
    <property type="entry name" value="P-loop containing nucleoside triphosphate hydrolases"/>
    <property type="match status" value="2"/>
</dbReference>
<evidence type="ECO:0000256" key="3">
    <source>
        <dbReference type="ARBA" id="ARBA00005842"/>
    </source>
</evidence>
<feature type="site" description="Interaction with substrate tRNA" evidence="10">
    <location>
        <position position="104"/>
    </location>
</feature>
<comment type="subunit">
    <text evidence="10">Monomer.</text>
</comment>
<comment type="cofactor">
    <cofactor evidence="1 10">
        <name>Mg(2+)</name>
        <dbReference type="ChEBI" id="CHEBI:18420"/>
    </cofactor>
</comment>
<comment type="catalytic activity">
    <reaction evidence="9 10 11">
        <text>adenosine(37) in tRNA + dimethylallyl diphosphate = N(6)-dimethylallyladenosine(37) in tRNA + diphosphate</text>
        <dbReference type="Rhea" id="RHEA:26482"/>
        <dbReference type="Rhea" id="RHEA-COMP:10162"/>
        <dbReference type="Rhea" id="RHEA-COMP:10375"/>
        <dbReference type="ChEBI" id="CHEBI:33019"/>
        <dbReference type="ChEBI" id="CHEBI:57623"/>
        <dbReference type="ChEBI" id="CHEBI:74411"/>
        <dbReference type="ChEBI" id="CHEBI:74415"/>
        <dbReference type="EC" id="2.5.1.75"/>
    </reaction>
</comment>
<dbReference type="Gene3D" id="1.10.20.140">
    <property type="match status" value="1"/>
</dbReference>
<evidence type="ECO:0000256" key="2">
    <source>
        <dbReference type="ARBA" id="ARBA00003213"/>
    </source>
</evidence>
<feature type="region of interest" description="Interaction with substrate tRNA" evidence="10">
    <location>
        <begin position="244"/>
        <end position="249"/>
    </location>
</feature>
<comment type="caution">
    <text evidence="10">Lacks conserved residue(s) required for the propagation of feature annotation.</text>
</comment>
<keyword evidence="6 10" id="KW-0547">Nucleotide-binding</keyword>
<evidence type="ECO:0000313" key="15">
    <source>
        <dbReference type="Proteomes" id="UP000245790"/>
    </source>
</evidence>
<organism evidence="14 15">
    <name type="scientific">Pleionea mediterranea</name>
    <dbReference type="NCBI Taxonomy" id="523701"/>
    <lineage>
        <taxon>Bacteria</taxon>
        <taxon>Pseudomonadati</taxon>
        <taxon>Pseudomonadota</taxon>
        <taxon>Gammaproteobacteria</taxon>
        <taxon>Oceanospirillales</taxon>
        <taxon>Pleioneaceae</taxon>
        <taxon>Pleionea</taxon>
    </lineage>
</organism>
<feature type="binding site" evidence="10">
    <location>
        <begin position="15"/>
        <end position="20"/>
    </location>
    <ligand>
        <name>substrate</name>
    </ligand>
</feature>
<dbReference type="InterPro" id="IPR018022">
    <property type="entry name" value="IPT"/>
</dbReference>
<dbReference type="GO" id="GO:0052381">
    <property type="term" value="F:tRNA dimethylallyltransferase activity"/>
    <property type="evidence" value="ECO:0007669"/>
    <property type="project" value="UniProtKB-UniRule"/>
</dbReference>
<protein>
    <recommendedName>
        <fullName evidence="10">tRNA dimethylallyltransferase</fullName>
        <ecNumber evidence="10">2.5.1.75</ecNumber>
    </recommendedName>
    <alternativeName>
        <fullName evidence="10">Dimethylallyl diphosphate:tRNA dimethylallyltransferase</fullName>
        <shortName evidence="10">DMAPP:tRNA dimethylallyltransferase</shortName>
        <shortName evidence="10">DMATase</shortName>
    </alternativeName>
    <alternativeName>
        <fullName evidence="10">Isopentenyl-diphosphate:tRNA isopentenyltransferase</fullName>
        <shortName evidence="10">IPP transferase</shortName>
        <shortName evidence="10">IPPT</shortName>
        <shortName evidence="10">IPTase</shortName>
    </alternativeName>
</protein>
<proteinExistence type="inferred from homology"/>
<feature type="site" description="Interaction with substrate tRNA" evidence="10">
    <location>
        <position position="126"/>
    </location>
</feature>
<dbReference type="GO" id="GO:0005524">
    <property type="term" value="F:ATP binding"/>
    <property type="evidence" value="ECO:0007669"/>
    <property type="project" value="UniProtKB-UniRule"/>
</dbReference>
<name>A0A316FTJ0_9GAMM</name>
<evidence type="ECO:0000256" key="6">
    <source>
        <dbReference type="ARBA" id="ARBA00022741"/>
    </source>
</evidence>
<dbReference type="PANTHER" id="PTHR11088">
    <property type="entry name" value="TRNA DIMETHYLALLYLTRANSFERASE"/>
    <property type="match status" value="1"/>
</dbReference>
<dbReference type="PANTHER" id="PTHR11088:SF60">
    <property type="entry name" value="TRNA DIMETHYLALLYLTRANSFERASE"/>
    <property type="match status" value="1"/>
</dbReference>
<comment type="similarity">
    <text evidence="3 10 13">Belongs to the IPP transferase family.</text>
</comment>
<comment type="function">
    <text evidence="2 10 12">Catalyzes the transfer of a dimethylallyl group onto the adenine at position 37 in tRNAs that read codons beginning with uridine, leading to the formation of N6-(dimethylallyl)adenosine (i(6)A).</text>
</comment>
<feature type="binding site" evidence="10">
    <location>
        <begin position="13"/>
        <end position="20"/>
    </location>
    <ligand>
        <name>ATP</name>
        <dbReference type="ChEBI" id="CHEBI:30616"/>
    </ligand>
</feature>
<dbReference type="AlphaFoldDB" id="A0A316FTJ0"/>
<dbReference type="InterPro" id="IPR027417">
    <property type="entry name" value="P-loop_NTPase"/>
</dbReference>
<evidence type="ECO:0000256" key="1">
    <source>
        <dbReference type="ARBA" id="ARBA00001946"/>
    </source>
</evidence>
<dbReference type="OrthoDB" id="9776390at2"/>
<evidence type="ECO:0000256" key="13">
    <source>
        <dbReference type="RuleBase" id="RU003785"/>
    </source>
</evidence>
<comment type="caution">
    <text evidence="14">The sequence shown here is derived from an EMBL/GenBank/DDBJ whole genome shotgun (WGS) entry which is preliminary data.</text>
</comment>
<keyword evidence="4 10" id="KW-0808">Transferase</keyword>
<dbReference type="Pfam" id="PF01715">
    <property type="entry name" value="IPPT"/>
    <property type="match status" value="1"/>
</dbReference>
<evidence type="ECO:0000256" key="8">
    <source>
        <dbReference type="ARBA" id="ARBA00022842"/>
    </source>
</evidence>
<dbReference type="FunFam" id="1.10.20.140:FF:000001">
    <property type="entry name" value="tRNA dimethylallyltransferase"/>
    <property type="match status" value="1"/>
</dbReference>
<dbReference type="RefSeq" id="WP_109763270.1">
    <property type="nucleotide sequence ID" value="NZ_QGGU01000005.1"/>
</dbReference>
<dbReference type="NCBIfam" id="TIGR00174">
    <property type="entry name" value="miaA"/>
    <property type="match status" value="1"/>
</dbReference>
<keyword evidence="5 10" id="KW-0819">tRNA processing</keyword>
<evidence type="ECO:0000256" key="12">
    <source>
        <dbReference type="RuleBase" id="RU003784"/>
    </source>
</evidence>
<evidence type="ECO:0000256" key="9">
    <source>
        <dbReference type="ARBA" id="ARBA00049563"/>
    </source>
</evidence>
<evidence type="ECO:0000256" key="4">
    <source>
        <dbReference type="ARBA" id="ARBA00022679"/>
    </source>
</evidence>
<feature type="region of interest" description="Interaction with substrate tRNA" evidence="10">
    <location>
        <begin position="38"/>
        <end position="41"/>
    </location>
</feature>
<keyword evidence="8 10" id="KW-0460">Magnesium</keyword>
<evidence type="ECO:0000256" key="7">
    <source>
        <dbReference type="ARBA" id="ARBA00022840"/>
    </source>
</evidence>
<dbReference type="Gene3D" id="3.40.50.300">
    <property type="entry name" value="P-loop containing nucleotide triphosphate hydrolases"/>
    <property type="match status" value="1"/>
</dbReference>
<dbReference type="InterPro" id="IPR039657">
    <property type="entry name" value="Dimethylallyltransferase"/>
</dbReference>
<evidence type="ECO:0000313" key="14">
    <source>
        <dbReference type="EMBL" id="PWK51889.1"/>
    </source>
</evidence>